<dbReference type="GO" id="GO:0003677">
    <property type="term" value="F:DNA binding"/>
    <property type="evidence" value="ECO:0007669"/>
    <property type="project" value="UniProtKB-KW"/>
</dbReference>
<keyword evidence="6 9" id="KW-0862">Zinc</keyword>
<comment type="function">
    <text evidence="9">As part of the heterotrimeric replication protein A complex (RPA/RP-A), binds and stabilizes single-stranded DNA intermediates, that form during DNA replication or upon DNA stress. It prevents their reannealing and in parallel, recruits and activates different proteins and complexes involved in DNA metabolism. Thereby, it plays an essential role both in DNA replication and the cellular response to DNA damage.</text>
</comment>
<gene>
    <name evidence="14" type="ORF">J4Q44_G00245230</name>
</gene>
<dbReference type="GO" id="GO:0006310">
    <property type="term" value="P:DNA recombination"/>
    <property type="evidence" value="ECO:0007669"/>
    <property type="project" value="InterPro"/>
</dbReference>
<proteinExistence type="inferred from homology"/>
<keyword evidence="7 9" id="KW-0238">DNA-binding</keyword>
<feature type="compositionally biased region" description="Polar residues" evidence="10">
    <location>
        <begin position="135"/>
        <end position="169"/>
    </location>
</feature>
<protein>
    <recommendedName>
        <fullName evidence="9">Replication protein A subunit</fullName>
    </recommendedName>
</protein>
<dbReference type="GO" id="GO:0008270">
    <property type="term" value="F:zinc ion binding"/>
    <property type="evidence" value="ECO:0007669"/>
    <property type="project" value="UniProtKB-KW"/>
</dbReference>
<comment type="similarity">
    <text evidence="2 9">Belongs to the replication factor A protein 1 family.</text>
</comment>
<evidence type="ECO:0000256" key="10">
    <source>
        <dbReference type="SAM" id="MobiDB-lite"/>
    </source>
</evidence>
<keyword evidence="5 9" id="KW-0863">Zinc-finger</keyword>
<evidence type="ECO:0000313" key="15">
    <source>
        <dbReference type="Proteomes" id="UP001356427"/>
    </source>
</evidence>
<organism evidence="14 15">
    <name type="scientific">Coregonus suidteri</name>
    <dbReference type="NCBI Taxonomy" id="861788"/>
    <lineage>
        <taxon>Eukaryota</taxon>
        <taxon>Metazoa</taxon>
        <taxon>Chordata</taxon>
        <taxon>Craniata</taxon>
        <taxon>Vertebrata</taxon>
        <taxon>Euteleostomi</taxon>
        <taxon>Actinopterygii</taxon>
        <taxon>Neopterygii</taxon>
        <taxon>Teleostei</taxon>
        <taxon>Protacanthopterygii</taxon>
        <taxon>Salmoniformes</taxon>
        <taxon>Salmonidae</taxon>
        <taxon>Coregoninae</taxon>
        <taxon>Coregonus</taxon>
    </lineage>
</organism>
<comment type="subunit">
    <text evidence="9">Component of the heterotrimeric canonical replication protein A complex (RPA).</text>
</comment>
<dbReference type="InterPro" id="IPR004591">
    <property type="entry name" value="Rfa1"/>
</dbReference>
<keyword evidence="15" id="KW-1185">Reference proteome</keyword>
<dbReference type="GO" id="GO:0016605">
    <property type="term" value="C:PML body"/>
    <property type="evidence" value="ECO:0007669"/>
    <property type="project" value="UniProtKB-SubCell"/>
</dbReference>
<dbReference type="CDD" id="cd04476">
    <property type="entry name" value="RPA1_DBD_C"/>
    <property type="match status" value="1"/>
</dbReference>
<dbReference type="CDD" id="cd04474">
    <property type="entry name" value="RPA1_DBD_A"/>
    <property type="match status" value="1"/>
</dbReference>
<dbReference type="PANTHER" id="PTHR47165:SF4">
    <property type="entry name" value="OS03G0429900 PROTEIN"/>
    <property type="match status" value="1"/>
</dbReference>
<keyword evidence="8 9" id="KW-0539">Nucleus</keyword>
<evidence type="ECO:0000313" key="14">
    <source>
        <dbReference type="EMBL" id="KAK6305743.1"/>
    </source>
</evidence>
<dbReference type="Proteomes" id="UP001356427">
    <property type="component" value="Unassembled WGS sequence"/>
</dbReference>
<evidence type="ECO:0000256" key="4">
    <source>
        <dbReference type="ARBA" id="ARBA00022723"/>
    </source>
</evidence>
<evidence type="ECO:0000256" key="1">
    <source>
        <dbReference type="ARBA" id="ARBA00004322"/>
    </source>
</evidence>
<evidence type="ECO:0000256" key="6">
    <source>
        <dbReference type="ARBA" id="ARBA00022833"/>
    </source>
</evidence>
<dbReference type="FunFam" id="2.40.50.140:FF:000090">
    <property type="entry name" value="Replication protein A subunit"/>
    <property type="match status" value="1"/>
</dbReference>
<feature type="domain" description="Replication factor-A protein 1 N-terminal" evidence="11">
    <location>
        <begin position="17"/>
        <end position="115"/>
    </location>
</feature>
<keyword evidence="4 9" id="KW-0479">Metal-binding</keyword>
<evidence type="ECO:0000256" key="5">
    <source>
        <dbReference type="ARBA" id="ARBA00022771"/>
    </source>
</evidence>
<dbReference type="NCBIfam" id="TIGR00617">
    <property type="entry name" value="rpa1"/>
    <property type="match status" value="1"/>
</dbReference>
<keyword evidence="3 9" id="KW-0235">DNA replication</keyword>
<dbReference type="EMBL" id="JAGTTL010000022">
    <property type="protein sequence ID" value="KAK6305743.1"/>
    <property type="molecule type" value="Genomic_DNA"/>
</dbReference>
<dbReference type="CDD" id="cd04477">
    <property type="entry name" value="RPA1N"/>
    <property type="match status" value="1"/>
</dbReference>
<dbReference type="Pfam" id="PF04057">
    <property type="entry name" value="Rep-A_N"/>
    <property type="match status" value="1"/>
</dbReference>
<sequence>MSCQIGHDFDKKMTVKLTEGAIEALTKGTNVHSPLLQVLNIRRIEMGSGHPRFRLMMSDGLHTMSSFMLAIQLNSLGEENCLLPHCVCLLKRSVTNILKDGRCVVIVLDMEVVKSAEEMGGKIGTPTPYVGVFSPGQTSTPENQLSAQSYPAASTASPHNQPSASSSTRGPGGRGDSGKKTPTATPTTPGGSATKVVPIASLNLYQTKWTIRARMDLRAMSLLRAPSVPGVKSKGRLFSFETWRRREYEREDWVLCSGVVDKSGEIRVTAFNKEVDKFFSLLETGKVYYISQGKIKIAKKQYMTLKNNYEMTLQRETSIVQCEDDQDLPMVQCDFIPIAQLEHKDKDAIIDVIGVCRSVDGVSRITTKTSREVYKRDIHLMDTSGKAVAVTLWGEEAEVFDGSGQPIVAVKRARLSDFGGRSISALFSSTVMVNPDIPETHRLRGWYDQEGHALDGQSLTELRPGGGGANTCWKTLSDVKTEQLGQGDKAEYFSCVATVLFSRKESCLYQACPTTDCKKKVIDQQNGLYHCEKCNKEFPNYKYCLILSAIIADFSDNQWVTCFQETAESILGHNSETLGQLKDTDEAAFDEVFQKVNFTTHIFRNRVKLEIYNDESRVKATVMEVKPVDHREYSRRLISNIRKMAA</sequence>
<dbReference type="GO" id="GO:0006260">
    <property type="term" value="P:DNA replication"/>
    <property type="evidence" value="ECO:0007669"/>
    <property type="project" value="UniProtKB-KW"/>
</dbReference>
<evidence type="ECO:0000256" key="9">
    <source>
        <dbReference type="RuleBase" id="RU364130"/>
    </source>
</evidence>
<dbReference type="InterPro" id="IPR047192">
    <property type="entry name" value="Euk_RPA1_DBD_C"/>
</dbReference>
<feature type="domain" description="Replication protein A OB" evidence="13">
    <location>
        <begin position="338"/>
        <end position="434"/>
    </location>
</feature>
<dbReference type="FunFam" id="2.40.50.140:FF:000117">
    <property type="entry name" value="Replication protein A subunit"/>
    <property type="match status" value="1"/>
</dbReference>
<dbReference type="InterPro" id="IPR012340">
    <property type="entry name" value="NA-bd_OB-fold"/>
</dbReference>
<evidence type="ECO:0000256" key="2">
    <source>
        <dbReference type="ARBA" id="ARBA00005690"/>
    </source>
</evidence>
<dbReference type="SUPFAM" id="SSF50249">
    <property type="entry name" value="Nucleic acid-binding proteins"/>
    <property type="match status" value="4"/>
</dbReference>
<dbReference type="InterPro" id="IPR031657">
    <property type="entry name" value="REPA_OB_2"/>
</dbReference>
<dbReference type="FunFam" id="2.40.50.140:FF:000064">
    <property type="entry name" value="Replication protein A subunit"/>
    <property type="match status" value="1"/>
</dbReference>
<reference evidence="14 15" key="1">
    <citation type="submission" date="2021-04" db="EMBL/GenBank/DDBJ databases">
        <authorList>
            <person name="De Guttry C."/>
            <person name="Zahm M."/>
            <person name="Klopp C."/>
            <person name="Cabau C."/>
            <person name="Louis A."/>
            <person name="Berthelot C."/>
            <person name="Parey E."/>
            <person name="Roest Crollius H."/>
            <person name="Montfort J."/>
            <person name="Robinson-Rechavi M."/>
            <person name="Bucao C."/>
            <person name="Bouchez O."/>
            <person name="Gislard M."/>
            <person name="Lluch J."/>
            <person name="Milhes M."/>
            <person name="Lampietro C."/>
            <person name="Lopez Roques C."/>
            <person name="Donnadieu C."/>
            <person name="Braasch I."/>
            <person name="Desvignes T."/>
            <person name="Postlethwait J."/>
            <person name="Bobe J."/>
            <person name="Wedekind C."/>
            <person name="Guiguen Y."/>
        </authorList>
    </citation>
    <scope>NUCLEOTIDE SEQUENCE [LARGE SCALE GENOMIC DNA]</scope>
    <source>
        <strain evidence="14">Cs_M1</strain>
        <tissue evidence="14">Blood</tissue>
    </source>
</reference>
<feature type="compositionally biased region" description="Low complexity" evidence="10">
    <location>
        <begin position="180"/>
        <end position="193"/>
    </location>
</feature>
<dbReference type="GO" id="GO:0006281">
    <property type="term" value="P:DNA repair"/>
    <property type="evidence" value="ECO:0007669"/>
    <property type="project" value="InterPro"/>
</dbReference>
<dbReference type="PANTHER" id="PTHR47165">
    <property type="entry name" value="OS03G0429900 PROTEIN"/>
    <property type="match status" value="1"/>
</dbReference>
<dbReference type="CDD" id="cd04475">
    <property type="entry name" value="RPA1_DBD_B"/>
    <property type="match status" value="1"/>
</dbReference>
<accession>A0AAN8L6P0</accession>
<dbReference type="Pfam" id="PF08646">
    <property type="entry name" value="Rep_fac-A_C"/>
    <property type="match status" value="1"/>
</dbReference>
<dbReference type="FunFam" id="2.40.50.140:FF:000041">
    <property type="entry name" value="Replication protein A subunit"/>
    <property type="match status" value="1"/>
</dbReference>
<feature type="domain" description="Replication factor A C-terminal" evidence="12">
    <location>
        <begin position="492"/>
        <end position="637"/>
    </location>
</feature>
<evidence type="ECO:0000259" key="11">
    <source>
        <dbReference type="Pfam" id="PF04057"/>
    </source>
</evidence>
<dbReference type="Gene3D" id="2.40.50.140">
    <property type="entry name" value="Nucleic acid-binding proteins"/>
    <property type="match status" value="4"/>
</dbReference>
<name>A0AAN8L6P0_9TELE</name>
<dbReference type="InterPro" id="IPR013955">
    <property type="entry name" value="Rep_factor-A_C"/>
</dbReference>
<evidence type="ECO:0000256" key="3">
    <source>
        <dbReference type="ARBA" id="ARBA00022705"/>
    </source>
</evidence>
<evidence type="ECO:0000259" key="12">
    <source>
        <dbReference type="Pfam" id="PF08646"/>
    </source>
</evidence>
<dbReference type="AlphaFoldDB" id="A0AAN8L6P0"/>
<dbReference type="Pfam" id="PF16900">
    <property type="entry name" value="REPA_OB_2"/>
    <property type="match status" value="1"/>
</dbReference>
<feature type="region of interest" description="Disordered" evidence="10">
    <location>
        <begin position="132"/>
        <end position="193"/>
    </location>
</feature>
<comment type="caution">
    <text evidence="14">The sequence shown here is derived from an EMBL/GenBank/DDBJ whole genome shotgun (WGS) entry which is preliminary data.</text>
</comment>
<comment type="subcellular location">
    <subcellularLocation>
        <location evidence="1">Nucleus</location>
        <location evidence="1">PML body</location>
    </subcellularLocation>
</comment>
<dbReference type="InterPro" id="IPR007199">
    <property type="entry name" value="Rep_factor-A_N"/>
</dbReference>
<evidence type="ECO:0000256" key="7">
    <source>
        <dbReference type="ARBA" id="ARBA00023125"/>
    </source>
</evidence>
<evidence type="ECO:0000256" key="8">
    <source>
        <dbReference type="ARBA" id="ARBA00023242"/>
    </source>
</evidence>
<evidence type="ECO:0000259" key="13">
    <source>
        <dbReference type="Pfam" id="PF16900"/>
    </source>
</evidence>